<dbReference type="Pfam" id="PF22936">
    <property type="entry name" value="Pol_BBD"/>
    <property type="match status" value="1"/>
</dbReference>
<dbReference type="PANTHER" id="PTHR42648">
    <property type="entry name" value="TRANSPOSASE, PUTATIVE-RELATED"/>
    <property type="match status" value="1"/>
</dbReference>
<dbReference type="InterPro" id="IPR039537">
    <property type="entry name" value="Retrotran_Ty1/copia-like"/>
</dbReference>
<keyword evidence="13" id="KW-0695">RNA-directed DNA polymerase</keyword>
<keyword evidence="15" id="KW-0917">Virion maturation</keyword>
<dbReference type="InterPro" id="IPR043502">
    <property type="entry name" value="DNA/RNA_pol_sf"/>
</dbReference>
<feature type="region of interest" description="Disordered" evidence="19">
    <location>
        <begin position="729"/>
        <end position="781"/>
    </location>
</feature>
<keyword evidence="17" id="KW-0511">Multifunctional enzyme</keyword>
<dbReference type="CDD" id="cd09272">
    <property type="entry name" value="RNase_HI_RT_Ty1"/>
    <property type="match status" value="1"/>
</dbReference>
<organism evidence="22 23">
    <name type="scientific">Clytia hemisphaerica</name>
    <dbReference type="NCBI Taxonomy" id="252671"/>
    <lineage>
        <taxon>Eukaryota</taxon>
        <taxon>Metazoa</taxon>
        <taxon>Cnidaria</taxon>
        <taxon>Hydrozoa</taxon>
        <taxon>Hydroidolina</taxon>
        <taxon>Leptothecata</taxon>
        <taxon>Obeliida</taxon>
        <taxon>Clytiidae</taxon>
        <taxon>Clytia</taxon>
    </lineage>
</organism>
<evidence type="ECO:0000256" key="2">
    <source>
        <dbReference type="ARBA" id="ARBA00022612"/>
    </source>
</evidence>
<keyword evidence="18" id="KW-0863">Zinc-finger</keyword>
<evidence type="ECO:0000313" key="22">
    <source>
        <dbReference type="EnsemblMetazoa" id="CLYHEMP017994.1"/>
    </source>
</evidence>
<dbReference type="GO" id="GO:0005524">
    <property type="term" value="F:ATP binding"/>
    <property type="evidence" value="ECO:0007669"/>
    <property type="project" value="UniProtKB-KW"/>
</dbReference>
<evidence type="ECO:0000256" key="18">
    <source>
        <dbReference type="PROSITE-ProRule" id="PRU00047"/>
    </source>
</evidence>
<evidence type="ECO:0000256" key="5">
    <source>
        <dbReference type="ARBA" id="ARBA00022723"/>
    </source>
</evidence>
<dbReference type="InterPro" id="IPR036397">
    <property type="entry name" value="RNaseH_sf"/>
</dbReference>
<keyword evidence="2" id="KW-1188">Viral release from host cell</keyword>
<evidence type="ECO:0000256" key="3">
    <source>
        <dbReference type="ARBA" id="ARBA00022670"/>
    </source>
</evidence>
<evidence type="ECO:0008006" key="24">
    <source>
        <dbReference type="Google" id="ProtNLM"/>
    </source>
</evidence>
<dbReference type="GO" id="GO:0015074">
    <property type="term" value="P:DNA integration"/>
    <property type="evidence" value="ECO:0007669"/>
    <property type="project" value="UniProtKB-KW"/>
</dbReference>
<feature type="region of interest" description="Disordered" evidence="19">
    <location>
        <begin position="239"/>
        <end position="276"/>
    </location>
</feature>
<feature type="domain" description="Integrase catalytic" evidence="21">
    <location>
        <begin position="486"/>
        <end position="664"/>
    </location>
</feature>
<accession>A0A7M6DNF5</accession>
<protein>
    <recommendedName>
        <fullName evidence="24">Retrovirus-related Pol poly from transposon TNT 1-94</fullName>
    </recommendedName>
</protein>
<dbReference type="GO" id="GO:0004519">
    <property type="term" value="F:endonuclease activity"/>
    <property type="evidence" value="ECO:0007669"/>
    <property type="project" value="UniProtKB-KW"/>
</dbReference>
<name>A0A7M6DNF5_9CNID</name>
<dbReference type="Pfam" id="PF00665">
    <property type="entry name" value="rve"/>
    <property type="match status" value="1"/>
</dbReference>
<feature type="compositionally biased region" description="Polar residues" evidence="19">
    <location>
        <begin position="239"/>
        <end position="249"/>
    </location>
</feature>
<keyword evidence="14" id="KW-0239">DNA-directed DNA polymerase</keyword>
<evidence type="ECO:0000313" key="23">
    <source>
        <dbReference type="Proteomes" id="UP000594262"/>
    </source>
</evidence>
<reference evidence="22" key="1">
    <citation type="submission" date="2021-01" db="UniProtKB">
        <authorList>
            <consortium name="EnsemblMetazoa"/>
        </authorList>
    </citation>
    <scope>IDENTIFICATION</scope>
</reference>
<keyword evidence="18" id="KW-0862">Zinc</keyword>
<keyword evidence="4" id="KW-0540">Nuclease</keyword>
<dbReference type="SMART" id="SM00343">
    <property type="entry name" value="ZnF_C2HC"/>
    <property type="match status" value="2"/>
</dbReference>
<dbReference type="Gene3D" id="3.30.420.10">
    <property type="entry name" value="Ribonuclease H-like superfamily/Ribonuclease H"/>
    <property type="match status" value="1"/>
</dbReference>
<keyword evidence="11" id="KW-0460">Magnesium</keyword>
<dbReference type="InterPro" id="IPR001878">
    <property type="entry name" value="Znf_CCHC"/>
</dbReference>
<dbReference type="InterPro" id="IPR013103">
    <property type="entry name" value="RVT_2"/>
</dbReference>
<dbReference type="GO" id="GO:0004190">
    <property type="term" value="F:aspartic-type endopeptidase activity"/>
    <property type="evidence" value="ECO:0007669"/>
    <property type="project" value="UniProtKB-KW"/>
</dbReference>
<dbReference type="InterPro" id="IPR001584">
    <property type="entry name" value="Integrase_cat-core"/>
</dbReference>
<evidence type="ECO:0000256" key="9">
    <source>
        <dbReference type="ARBA" id="ARBA00022801"/>
    </source>
</evidence>
<dbReference type="InterPro" id="IPR012337">
    <property type="entry name" value="RNaseH-like_sf"/>
</dbReference>
<evidence type="ECO:0000259" key="20">
    <source>
        <dbReference type="PROSITE" id="PS50158"/>
    </source>
</evidence>
<dbReference type="SUPFAM" id="SSF57756">
    <property type="entry name" value="Retrovirus zinc finger-like domains"/>
    <property type="match status" value="1"/>
</dbReference>
<dbReference type="PROSITE" id="PS50994">
    <property type="entry name" value="INTEGRASE"/>
    <property type="match status" value="1"/>
</dbReference>
<dbReference type="GO" id="GO:0006508">
    <property type="term" value="P:proteolysis"/>
    <property type="evidence" value="ECO:0007669"/>
    <property type="project" value="UniProtKB-KW"/>
</dbReference>
<keyword evidence="23" id="KW-1185">Reference proteome</keyword>
<evidence type="ECO:0000256" key="16">
    <source>
        <dbReference type="ARBA" id="ARBA00023172"/>
    </source>
</evidence>
<feature type="domain" description="CCHC-type" evidence="20">
    <location>
        <begin position="216"/>
        <end position="231"/>
    </location>
</feature>
<evidence type="ECO:0000256" key="12">
    <source>
        <dbReference type="ARBA" id="ARBA00022908"/>
    </source>
</evidence>
<dbReference type="GO" id="GO:0003676">
    <property type="term" value="F:nucleic acid binding"/>
    <property type="evidence" value="ECO:0007669"/>
    <property type="project" value="InterPro"/>
</dbReference>
<dbReference type="GO" id="GO:0008270">
    <property type="term" value="F:zinc ion binding"/>
    <property type="evidence" value="ECO:0007669"/>
    <property type="project" value="UniProtKB-KW"/>
</dbReference>
<dbReference type="OrthoDB" id="10059408at2759"/>
<evidence type="ECO:0000256" key="15">
    <source>
        <dbReference type="ARBA" id="ARBA00023113"/>
    </source>
</evidence>
<dbReference type="Pfam" id="PF25597">
    <property type="entry name" value="SH3_retrovirus"/>
    <property type="match status" value="1"/>
</dbReference>
<dbReference type="InterPro" id="IPR036875">
    <property type="entry name" value="Znf_CCHC_sf"/>
</dbReference>
<evidence type="ECO:0000256" key="1">
    <source>
        <dbReference type="ARBA" id="ARBA00002180"/>
    </source>
</evidence>
<keyword evidence="8" id="KW-0255">Endonuclease</keyword>
<keyword evidence="3" id="KW-0645">Protease</keyword>
<dbReference type="GO" id="GO:0003887">
    <property type="term" value="F:DNA-directed DNA polymerase activity"/>
    <property type="evidence" value="ECO:0007669"/>
    <property type="project" value="UniProtKB-KW"/>
</dbReference>
<keyword evidence="16" id="KW-0233">DNA recombination</keyword>
<dbReference type="Pfam" id="PF13976">
    <property type="entry name" value="gag_pre-integrs"/>
    <property type="match status" value="1"/>
</dbReference>
<dbReference type="Pfam" id="PF00098">
    <property type="entry name" value="zf-CCHC"/>
    <property type="match status" value="1"/>
</dbReference>
<dbReference type="GO" id="GO:0006310">
    <property type="term" value="P:DNA recombination"/>
    <property type="evidence" value="ECO:0007669"/>
    <property type="project" value="UniProtKB-KW"/>
</dbReference>
<evidence type="ECO:0000256" key="6">
    <source>
        <dbReference type="ARBA" id="ARBA00022741"/>
    </source>
</evidence>
<feature type="compositionally biased region" description="Basic and acidic residues" evidence="19">
    <location>
        <begin position="254"/>
        <end position="266"/>
    </location>
</feature>
<evidence type="ECO:0000256" key="14">
    <source>
        <dbReference type="ARBA" id="ARBA00022932"/>
    </source>
</evidence>
<proteinExistence type="predicted"/>
<dbReference type="GO" id="GO:0003964">
    <property type="term" value="F:RNA-directed DNA polymerase activity"/>
    <property type="evidence" value="ECO:0007669"/>
    <property type="project" value="UniProtKB-KW"/>
</dbReference>
<feature type="compositionally biased region" description="Basic and acidic residues" evidence="19">
    <location>
        <begin position="759"/>
        <end position="781"/>
    </location>
</feature>
<evidence type="ECO:0000256" key="7">
    <source>
        <dbReference type="ARBA" id="ARBA00022750"/>
    </source>
</evidence>
<evidence type="ECO:0000256" key="17">
    <source>
        <dbReference type="ARBA" id="ARBA00023268"/>
    </source>
</evidence>
<dbReference type="SUPFAM" id="SSF53098">
    <property type="entry name" value="Ribonuclease H-like"/>
    <property type="match status" value="1"/>
</dbReference>
<dbReference type="Gene3D" id="4.10.60.10">
    <property type="entry name" value="Zinc finger, CCHC-type"/>
    <property type="match status" value="1"/>
</dbReference>
<keyword evidence="9" id="KW-0378">Hydrolase</keyword>
<evidence type="ECO:0000259" key="21">
    <source>
        <dbReference type="PROSITE" id="PS50994"/>
    </source>
</evidence>
<evidence type="ECO:0000256" key="13">
    <source>
        <dbReference type="ARBA" id="ARBA00022918"/>
    </source>
</evidence>
<dbReference type="PANTHER" id="PTHR42648:SF11">
    <property type="entry name" value="TRANSPOSON TY4-P GAG-POL POLYPROTEIN"/>
    <property type="match status" value="1"/>
</dbReference>
<dbReference type="InterPro" id="IPR025724">
    <property type="entry name" value="GAG-pre-integrase_dom"/>
</dbReference>
<dbReference type="Pfam" id="PF14223">
    <property type="entry name" value="Retrotran_gag_2"/>
    <property type="match status" value="1"/>
</dbReference>
<comment type="function">
    <text evidence="1">The aspartyl protease (PR) mediates the proteolytic cleavages of the Gag and Gag-Pol polyproteins after assembly of the VLP.</text>
</comment>
<dbReference type="Pfam" id="PF07727">
    <property type="entry name" value="RVT_2"/>
    <property type="match status" value="1"/>
</dbReference>
<dbReference type="Proteomes" id="UP000594262">
    <property type="component" value="Unplaced"/>
</dbReference>
<dbReference type="EnsemblMetazoa" id="CLYHEMT017994.1">
    <property type="protein sequence ID" value="CLYHEMP017994.1"/>
    <property type="gene ID" value="CLYHEMG017994"/>
</dbReference>
<evidence type="ECO:0000256" key="10">
    <source>
        <dbReference type="ARBA" id="ARBA00022840"/>
    </source>
</evidence>
<keyword evidence="10" id="KW-0067">ATP-binding</keyword>
<sequence>MSIQDSTGYGPSTQWKNLTFDGDERKFEIWETKILGYMKLRKLKDILVGENDDVNADKNETAFSELIQFLDDRSLSLVIREAKDNGRKAFKILREFYAGDSKPRVITLYNQLTTLQKGTTENITDYLMRAEKAAMSLRSANEQISDALLIAMVLKGLSDEYKPFVAIITQSEKVDTFLKFKQTLRNFEEIELIRSSTEKSTKESVLKTRDSKTFTCYNCGIAGHRAFECRKPKKKWCSTCRSSSHTNQSCRKKQQNETKPTTDHSKTAASVPSNDGNEHSFSFIFKASDNRNTYASGENFLVDCGATTHIINHDDGFIEEDPTFNPANHHIELADGSRVNNIALKRGTVIVKLVTKEGETVNVQLRDVLYIPSFPQNIFSVRAATKFGASVRFYEQYAELITPDGTVFQIEERNRLYYLYKSYSSQNRRESLEMWHKILGHCNTHDIEKLEKVVSGMHICNHETFDCEICVLAKQCNQRNREPDIRATEPFELVHTDLAGPIEPAAKDGYRYAIIFTDDFSGNLFTYFLKAKSDAPKAVKKFLADIAPFGKVKTLNFFEDVFPVGDVKKMRSDNGGEYISKELREILVNHSIKHELSAPYSPHQNGTAERNWRTLFEMGRSMLIESNLPKYLWTYAIMTATHIRNRCYVKRIQNTPFGLITGTKPNLSKMHIFGTVCYAFLQPEQKKLDPRSKKGHFIGYDKESPSYLVYFPDDRTVKKYRVVKFTDQFSTSEPPTVPNHLFNNPEPEDQSTTNTDNQEAPKRYPTRERKQPERYGDPVNSEHLDLYDCINHVNGPPTFHEAINGNQSKQWQSAMEAEIQTLKSNETFTLTELPDGKQTVGGKWVYTIKGDPETPIFKARYVAKGYTQKEGIDYAETFSPTARMESVRILTQLAIQNDWMMHQMDVKGAYLHAPIECDVYVEQPEGFKVNGEKLVWKLNKSLYGLKQSGRNWNCLLQEFLSELNFKQSSADPCLFYKTEKSETVILLVWVDDIIIASSSAVSMKSIKSQLSAKFNMKDLGELSSFVGIDFEVNPDSITMSQSRYLTNMLKKFNFEKCKPRKTPCETNPNAYNDNQGESNEEDTKLYRQMVGSLIYAMTCTRPDLSYCITKLSQHLSNPTPGDWIMLKHVFRYVKGTVDYKLKFHKSKKGLRLNAFSDADWASSTDDRRSITGYCTNLNEHGPIISWKSKKQPSVALSTCEAEYMAMSITCQETIFLTQILREIYEPNSAIIKSANQSAIDEIKKSTIIQCDNQGAIALVKNPVNRPKSKHIDIRFHFIRDCYNDNRIAIDYVPSNSNVADVFTKPPKKHLLESFNQQLFGR</sequence>
<keyword evidence="12" id="KW-0229">DNA integration</keyword>
<evidence type="ECO:0000256" key="11">
    <source>
        <dbReference type="ARBA" id="ARBA00022842"/>
    </source>
</evidence>
<keyword evidence="7" id="KW-0064">Aspartyl protease</keyword>
<dbReference type="InterPro" id="IPR057670">
    <property type="entry name" value="SH3_retrovirus"/>
</dbReference>
<dbReference type="InterPro" id="IPR054722">
    <property type="entry name" value="PolX-like_BBD"/>
</dbReference>
<evidence type="ECO:0000256" key="19">
    <source>
        <dbReference type="SAM" id="MobiDB-lite"/>
    </source>
</evidence>
<evidence type="ECO:0000256" key="8">
    <source>
        <dbReference type="ARBA" id="ARBA00022759"/>
    </source>
</evidence>
<keyword evidence="6" id="KW-0547">Nucleotide-binding</keyword>
<evidence type="ECO:0000256" key="4">
    <source>
        <dbReference type="ARBA" id="ARBA00022722"/>
    </source>
</evidence>
<dbReference type="SUPFAM" id="SSF56672">
    <property type="entry name" value="DNA/RNA polymerases"/>
    <property type="match status" value="1"/>
</dbReference>
<keyword evidence="5" id="KW-0479">Metal-binding</keyword>
<keyword evidence="14" id="KW-0808">Transferase</keyword>
<dbReference type="PROSITE" id="PS50158">
    <property type="entry name" value="ZF_CCHC"/>
    <property type="match status" value="1"/>
</dbReference>
<keyword evidence="14" id="KW-0548">Nucleotidyltransferase</keyword>